<name>A0A0F9SK16_9ZZZZ</name>
<comment type="caution">
    <text evidence="1">The sequence shown here is derived from an EMBL/GenBank/DDBJ whole genome shotgun (WGS) entry which is preliminary data.</text>
</comment>
<organism evidence="1">
    <name type="scientific">marine sediment metagenome</name>
    <dbReference type="NCBI Taxonomy" id="412755"/>
    <lineage>
        <taxon>unclassified sequences</taxon>
        <taxon>metagenomes</taxon>
        <taxon>ecological metagenomes</taxon>
    </lineage>
</organism>
<dbReference type="EMBL" id="LAZR01000475">
    <property type="protein sequence ID" value="KKN67404.1"/>
    <property type="molecule type" value="Genomic_DNA"/>
</dbReference>
<evidence type="ECO:0000313" key="1">
    <source>
        <dbReference type="EMBL" id="KKN67404.1"/>
    </source>
</evidence>
<proteinExistence type="predicted"/>
<sequence>MILALGISVTTSTANWNLAVILDPRIWTPTYQCEERPVATTRRFLMFALGRVTHTQLREIAGGEL</sequence>
<dbReference type="AlphaFoldDB" id="A0A0F9SK16"/>
<reference evidence="1" key="1">
    <citation type="journal article" date="2015" name="Nature">
        <title>Complex archaea that bridge the gap between prokaryotes and eukaryotes.</title>
        <authorList>
            <person name="Spang A."/>
            <person name="Saw J.H."/>
            <person name="Jorgensen S.L."/>
            <person name="Zaremba-Niedzwiedzka K."/>
            <person name="Martijn J."/>
            <person name="Lind A.E."/>
            <person name="van Eijk R."/>
            <person name="Schleper C."/>
            <person name="Guy L."/>
            <person name="Ettema T.J."/>
        </authorList>
    </citation>
    <scope>NUCLEOTIDE SEQUENCE</scope>
</reference>
<accession>A0A0F9SK16</accession>
<protein>
    <submittedName>
        <fullName evidence="1">Uncharacterized protein</fullName>
    </submittedName>
</protein>
<gene>
    <name evidence="1" type="ORF">LCGC14_0461470</name>
</gene>